<evidence type="ECO:0000313" key="3">
    <source>
        <dbReference type="Proteomes" id="UP000826254"/>
    </source>
</evidence>
<keyword evidence="1" id="KW-0812">Transmembrane</keyword>
<proteinExistence type="predicted"/>
<accession>A0A8T8WDW9</accession>
<dbReference type="AlphaFoldDB" id="A0A8T8WDW9"/>
<dbReference type="GeneID" id="67209677"/>
<gene>
    <name evidence="2" type="ORF">K6T50_02390</name>
</gene>
<evidence type="ECO:0000313" key="2">
    <source>
        <dbReference type="EMBL" id="QZP38031.1"/>
    </source>
</evidence>
<dbReference type="EMBL" id="CP081958">
    <property type="protein sequence ID" value="QZP38031.1"/>
    <property type="molecule type" value="Genomic_DNA"/>
</dbReference>
<keyword evidence="1" id="KW-1133">Transmembrane helix</keyword>
<sequence length="58" mass="6042">MYPRQSAHGRHDDTYRPPTDLATAFAVAAAFPLTLFALAEPAFLVGALVGAVGVAATR</sequence>
<dbReference type="RefSeq" id="WP_222607835.1">
    <property type="nucleotide sequence ID" value="NZ_CP081958.1"/>
</dbReference>
<keyword evidence="1" id="KW-0472">Membrane</keyword>
<keyword evidence="3" id="KW-1185">Reference proteome</keyword>
<evidence type="ECO:0000256" key="1">
    <source>
        <dbReference type="SAM" id="Phobius"/>
    </source>
</evidence>
<protein>
    <submittedName>
        <fullName evidence="2">Uncharacterized protein</fullName>
    </submittedName>
</protein>
<dbReference type="Proteomes" id="UP000826254">
    <property type="component" value="Chromosome"/>
</dbReference>
<reference evidence="2 3" key="1">
    <citation type="journal article" date="2021" name="Int. J. Syst. Evol. Microbiol.">
        <title>Halobaculum halophilum sp. nov. and Halobaculum salinum sp. nov., isolated from salt lake and saline soil.</title>
        <authorList>
            <person name="Cui H.L."/>
            <person name="Shi X.W."/>
            <person name="Yin X.M."/>
            <person name="Yang X.Y."/>
            <person name="Hou J."/>
            <person name="Zhu L."/>
        </authorList>
    </citation>
    <scope>NUCLEOTIDE SEQUENCE [LARGE SCALE GENOMIC DNA]</scope>
    <source>
        <strain evidence="2 3">NBRC 109044</strain>
    </source>
</reference>
<dbReference type="KEGG" id="hmp:K6T50_02390"/>
<name>A0A8T8WDW9_9EURY</name>
<feature type="transmembrane region" description="Helical" evidence="1">
    <location>
        <begin position="21"/>
        <end position="39"/>
    </location>
</feature>
<organism evidence="2 3">
    <name type="scientific">Halobaculum magnesiiphilum</name>
    <dbReference type="NCBI Taxonomy" id="1017351"/>
    <lineage>
        <taxon>Archaea</taxon>
        <taxon>Methanobacteriati</taxon>
        <taxon>Methanobacteriota</taxon>
        <taxon>Stenosarchaea group</taxon>
        <taxon>Halobacteria</taxon>
        <taxon>Halobacteriales</taxon>
        <taxon>Haloferacaceae</taxon>
        <taxon>Halobaculum</taxon>
    </lineage>
</organism>